<protein>
    <submittedName>
        <fullName evidence="1">Uncharacterized protein</fullName>
    </submittedName>
</protein>
<reference evidence="1" key="2">
    <citation type="submission" date="2020-09" db="EMBL/GenBank/DDBJ databases">
        <authorList>
            <person name="Sun Q."/>
            <person name="Zhou Y."/>
        </authorList>
    </citation>
    <scope>NUCLEOTIDE SEQUENCE</scope>
    <source>
        <strain evidence="1">CGMCC 1.15343</strain>
    </source>
</reference>
<sequence>MINNNAMEAIDSLFMDILETRLHPEGYGWLCEQGAALRSTAKPGKLNRIFAQVPRFAIKADPELAAQQLAQGGKQLPVNAMREWLIDTLSRVWLLLQVPDGDQISYVATIDPLFVGAEVNELVALYKSLELLAYPEQWITRCEEGIRSNIGSVLEAIMCNNNYPAVYLKEAAWNQMILKAFFTDKDVRRIRGLEQRMNPRLKAALEDYVQERTAAGRSVNPEIYKLMELQ</sequence>
<keyword evidence="2" id="KW-1185">Reference proteome</keyword>
<reference evidence="1" key="1">
    <citation type="journal article" date="2014" name="Int. J. Syst. Evol. Microbiol.">
        <title>Complete genome sequence of Corynebacterium casei LMG S-19264T (=DSM 44701T), isolated from a smear-ripened cheese.</title>
        <authorList>
            <consortium name="US DOE Joint Genome Institute (JGI-PGF)"/>
            <person name="Walter F."/>
            <person name="Albersmeier A."/>
            <person name="Kalinowski J."/>
            <person name="Ruckert C."/>
        </authorList>
    </citation>
    <scope>NUCLEOTIDE SEQUENCE</scope>
    <source>
        <strain evidence="1">CGMCC 1.15343</strain>
    </source>
</reference>
<dbReference type="RefSeq" id="WP_188625479.1">
    <property type="nucleotide sequence ID" value="NZ_BMIL01000002.1"/>
</dbReference>
<name>A0A916U103_9SPHI</name>
<dbReference type="NCBIfam" id="NF035938">
    <property type="entry name" value="EboA_domain"/>
    <property type="match status" value="1"/>
</dbReference>
<dbReference type="InterPro" id="IPR047715">
    <property type="entry name" value="EboA_dom"/>
</dbReference>
<evidence type="ECO:0000313" key="2">
    <source>
        <dbReference type="Proteomes" id="UP000651668"/>
    </source>
</evidence>
<evidence type="ECO:0000313" key="1">
    <source>
        <dbReference type="EMBL" id="GGC56278.1"/>
    </source>
</evidence>
<dbReference type="EMBL" id="BMIL01000002">
    <property type="protein sequence ID" value="GGC56278.1"/>
    <property type="molecule type" value="Genomic_DNA"/>
</dbReference>
<dbReference type="Proteomes" id="UP000651668">
    <property type="component" value="Unassembled WGS sequence"/>
</dbReference>
<organism evidence="1 2">
    <name type="scientific">Pedobacter quisquiliarum</name>
    <dbReference type="NCBI Taxonomy" id="1834438"/>
    <lineage>
        <taxon>Bacteria</taxon>
        <taxon>Pseudomonadati</taxon>
        <taxon>Bacteroidota</taxon>
        <taxon>Sphingobacteriia</taxon>
        <taxon>Sphingobacteriales</taxon>
        <taxon>Sphingobacteriaceae</taxon>
        <taxon>Pedobacter</taxon>
    </lineage>
</organism>
<comment type="caution">
    <text evidence="1">The sequence shown here is derived from an EMBL/GenBank/DDBJ whole genome shotgun (WGS) entry which is preliminary data.</text>
</comment>
<dbReference type="AlphaFoldDB" id="A0A916U103"/>
<accession>A0A916U103</accession>
<proteinExistence type="predicted"/>
<gene>
    <name evidence="1" type="ORF">GCM10011387_07280</name>
</gene>